<evidence type="ECO:0000313" key="2">
    <source>
        <dbReference type="EMBL" id="SDK29929.1"/>
    </source>
</evidence>
<keyword evidence="1" id="KW-0812">Transmembrane</keyword>
<accession>A0A1G9ARD7</accession>
<evidence type="ECO:0000256" key="1">
    <source>
        <dbReference type="SAM" id="Phobius"/>
    </source>
</evidence>
<keyword evidence="1" id="KW-1133">Transmembrane helix</keyword>
<keyword evidence="1" id="KW-0472">Membrane</keyword>
<feature type="transmembrane region" description="Helical" evidence="1">
    <location>
        <begin position="70"/>
        <end position="92"/>
    </location>
</feature>
<dbReference type="Proteomes" id="UP000199682">
    <property type="component" value="Unassembled WGS sequence"/>
</dbReference>
<proteinExistence type="predicted"/>
<dbReference type="RefSeq" id="WP_090006151.1">
    <property type="nucleotide sequence ID" value="NZ_FNET01000005.1"/>
</dbReference>
<name>A0A1G9ARD7_9PSEU</name>
<dbReference type="AlphaFoldDB" id="A0A1G9ARD7"/>
<organism evidence="2 3">
    <name type="scientific">Lentzea albidocapillata subsp. violacea</name>
    <dbReference type="NCBI Taxonomy" id="128104"/>
    <lineage>
        <taxon>Bacteria</taxon>
        <taxon>Bacillati</taxon>
        <taxon>Actinomycetota</taxon>
        <taxon>Actinomycetes</taxon>
        <taxon>Pseudonocardiales</taxon>
        <taxon>Pseudonocardiaceae</taxon>
        <taxon>Lentzea</taxon>
    </lineage>
</organism>
<gene>
    <name evidence="2" type="ORF">SAMN04488074_10599</name>
</gene>
<sequence>MSENDVSAAWVMSLLDELKSSFVRLDEKLDVKLGDHATRITKLEVEGAHKQRQIDALLLQQQNNTAGRRWGITTVIAVIAVLVSIAAVVTAIQGG</sequence>
<protein>
    <submittedName>
        <fullName evidence="2">Uncharacterized protein</fullName>
    </submittedName>
</protein>
<dbReference type="EMBL" id="FNET01000005">
    <property type="protein sequence ID" value="SDK29929.1"/>
    <property type="molecule type" value="Genomic_DNA"/>
</dbReference>
<evidence type="ECO:0000313" key="3">
    <source>
        <dbReference type="Proteomes" id="UP000199682"/>
    </source>
</evidence>
<reference evidence="3" key="1">
    <citation type="submission" date="2016-10" db="EMBL/GenBank/DDBJ databases">
        <authorList>
            <person name="Varghese N."/>
            <person name="Submissions S."/>
        </authorList>
    </citation>
    <scope>NUCLEOTIDE SEQUENCE [LARGE SCALE GENOMIC DNA]</scope>
    <source>
        <strain evidence="3">DSM 44796</strain>
    </source>
</reference>